<keyword evidence="8 9" id="KW-0961">Cell wall biogenesis/degradation</keyword>
<comment type="function">
    <text evidence="8 9">Involved in peptidoglycan biosynthesis. Transports lipid-linked peptidoglycan precursors from the inner to the outer leaflet of the cytoplasmic membrane.</text>
</comment>
<feature type="transmembrane region" description="Helical" evidence="8">
    <location>
        <begin position="99"/>
        <end position="123"/>
    </location>
</feature>
<feature type="transmembrane region" description="Helical" evidence="8">
    <location>
        <begin position="489"/>
        <end position="512"/>
    </location>
</feature>
<dbReference type="PIRSF" id="PIRSF002869">
    <property type="entry name" value="MviN"/>
    <property type="match status" value="1"/>
</dbReference>
<keyword evidence="2 8" id="KW-1003">Cell membrane</keyword>
<keyword evidence="3 8" id="KW-0812">Transmembrane</keyword>
<keyword evidence="5 8" id="KW-0573">Peptidoglycan synthesis</keyword>
<dbReference type="CDD" id="cd13123">
    <property type="entry name" value="MATE_MurJ_like"/>
    <property type="match status" value="1"/>
</dbReference>
<evidence type="ECO:0000313" key="11">
    <source>
        <dbReference type="Proteomes" id="UP000287247"/>
    </source>
</evidence>
<comment type="pathway">
    <text evidence="8">Cell wall biogenesis; peptidoglycan biosynthesis.</text>
</comment>
<dbReference type="HAMAP" id="MF_02078">
    <property type="entry name" value="MurJ_MviN"/>
    <property type="match status" value="1"/>
</dbReference>
<keyword evidence="6 8" id="KW-1133">Transmembrane helix</keyword>
<proteinExistence type="inferred from homology"/>
<name>A0A401ILZ5_APHSA</name>
<comment type="similarity">
    <text evidence="8 9">Belongs to the MurJ/MviN family.</text>
</comment>
<dbReference type="EMBL" id="BDQK01000016">
    <property type="protein sequence ID" value="GBF82265.1"/>
    <property type="molecule type" value="Genomic_DNA"/>
</dbReference>
<evidence type="ECO:0000256" key="3">
    <source>
        <dbReference type="ARBA" id="ARBA00022692"/>
    </source>
</evidence>
<dbReference type="Pfam" id="PF03023">
    <property type="entry name" value="MurJ"/>
    <property type="match status" value="1"/>
</dbReference>
<protein>
    <recommendedName>
        <fullName evidence="8">Probable lipid II flippase MurJ</fullName>
    </recommendedName>
</protein>
<dbReference type="PANTHER" id="PTHR43486">
    <property type="entry name" value="LIPID II FLIPPASE MURJ-RELATED"/>
    <property type="match status" value="1"/>
</dbReference>
<keyword evidence="8 9" id="KW-0813">Transport</keyword>
<dbReference type="PANTHER" id="PTHR43486:SF1">
    <property type="entry name" value="LIPID II FLIPPASE MURJ-RELATED"/>
    <property type="match status" value="1"/>
</dbReference>
<evidence type="ECO:0000256" key="4">
    <source>
        <dbReference type="ARBA" id="ARBA00022960"/>
    </source>
</evidence>
<dbReference type="PRINTS" id="PR01806">
    <property type="entry name" value="VIRFACTRMVIN"/>
</dbReference>
<accession>A0A401ILZ5</accession>
<organism evidence="10 11">
    <name type="scientific">Aphanothece sacrum FPU1</name>
    <dbReference type="NCBI Taxonomy" id="1920663"/>
    <lineage>
        <taxon>Bacteria</taxon>
        <taxon>Bacillati</taxon>
        <taxon>Cyanobacteriota</taxon>
        <taxon>Cyanophyceae</taxon>
        <taxon>Oscillatoriophycideae</taxon>
        <taxon>Chroococcales</taxon>
        <taxon>Aphanothecaceae</taxon>
        <taxon>Aphanothece</taxon>
    </lineage>
</organism>
<keyword evidence="4 8" id="KW-0133">Cell shape</keyword>
<gene>
    <name evidence="8" type="primary">murJ</name>
    <name evidence="10" type="ORF">AsFPU1_3693</name>
</gene>
<dbReference type="NCBIfam" id="TIGR01695">
    <property type="entry name" value="murJ_mviN"/>
    <property type="match status" value="1"/>
</dbReference>
<sequence length="533" mass="57321">MSDKNKKSRSLVGIAGIVALATLISKLFGLFREQVIAAAFGVGPVVNAYAYAYVVPGFLLILLGGINGPFHSALVSVIAKRNKSEAAPIVETVTTLVSILLLFVTVILIFFAGTCIDLLAPGLEPIAKAIAVQQLQIMAPLALFAGLIGIGFGTLNAADQYWLPSISPLFSSLTVIIGVGVLAWQVGDKINTPQYIQLGGVILAAGTLAGGVLQWLSQIMAQIQSGLGKLRLRFDWRIPGVKDVMNVMAPATLSSGMLHINVYTDLFFASFIPNAAAAMRYGNFIVLTPLGIISNMILVPFMPVFSRLAAPENWTELKLRIRQGLLLTALTMLPFTAIFIALASPIIRLIYQRGAFKSADSDIVIPVLMAYGVGMFFYLGRDILVRVFYALGDGETPFKVSILNIFFNGLLDFLLYKPLGTPGLVFATVGVNVISMIIFLGILHKRLNGLPLKEWGISLLALTGISVIAGLGSWGVCGLWEQFLGSDNLLFQLLQLSVAVGVAFGLFLLLAIPLKLPEVDILLSRILQKFKKA</sequence>
<feature type="transmembrane region" description="Helical" evidence="8">
    <location>
        <begin position="455"/>
        <end position="477"/>
    </location>
</feature>
<dbReference type="GO" id="GO:0015648">
    <property type="term" value="F:lipid-linked peptidoglycan transporter activity"/>
    <property type="evidence" value="ECO:0007669"/>
    <property type="project" value="UniProtKB-UniRule"/>
</dbReference>
<feature type="transmembrane region" description="Helical" evidence="8">
    <location>
        <begin position="423"/>
        <end position="443"/>
    </location>
</feature>
<evidence type="ECO:0000256" key="7">
    <source>
        <dbReference type="ARBA" id="ARBA00023136"/>
    </source>
</evidence>
<keyword evidence="11" id="KW-1185">Reference proteome</keyword>
<feature type="transmembrane region" description="Helical" evidence="8">
    <location>
        <begin position="363"/>
        <end position="380"/>
    </location>
</feature>
<reference evidence="11" key="1">
    <citation type="submission" date="2017-05" db="EMBL/GenBank/DDBJ databases">
        <title>Physiological properties and genetic analysis related to exopolysaccharide production of fresh-water unicellular cyanobacterium Aphanothece sacrum, Suizenji Nori, that has been cultured as a food source in Japan.</title>
        <authorList>
            <person name="Kanesaki Y."/>
            <person name="Yoshikawa S."/>
            <person name="Ohki K."/>
        </authorList>
    </citation>
    <scope>NUCLEOTIDE SEQUENCE [LARGE SCALE GENOMIC DNA]</scope>
    <source>
        <strain evidence="11">FPU1</strain>
    </source>
</reference>
<evidence type="ECO:0000256" key="5">
    <source>
        <dbReference type="ARBA" id="ARBA00022984"/>
    </source>
</evidence>
<feature type="transmembrane region" description="Helical" evidence="8">
    <location>
        <begin position="135"/>
        <end position="155"/>
    </location>
</feature>
<feature type="transmembrane region" description="Helical" evidence="8">
    <location>
        <begin position="12"/>
        <end position="29"/>
    </location>
</feature>
<dbReference type="OrthoDB" id="9804143at2"/>
<comment type="caution">
    <text evidence="10">The sequence shown here is derived from an EMBL/GenBank/DDBJ whole genome shotgun (WGS) entry which is preliminary data.</text>
</comment>
<feature type="transmembrane region" description="Helical" evidence="8">
    <location>
        <begin position="284"/>
        <end position="305"/>
    </location>
</feature>
<dbReference type="UniPathway" id="UPA00219"/>
<feature type="transmembrane region" description="Helical" evidence="8">
    <location>
        <begin position="59"/>
        <end position="79"/>
    </location>
</feature>
<feature type="transmembrane region" description="Helical" evidence="8">
    <location>
        <begin position="161"/>
        <end position="183"/>
    </location>
</feature>
<evidence type="ECO:0000256" key="2">
    <source>
        <dbReference type="ARBA" id="ARBA00022475"/>
    </source>
</evidence>
<dbReference type="GO" id="GO:0071555">
    <property type="term" value="P:cell wall organization"/>
    <property type="evidence" value="ECO:0007669"/>
    <property type="project" value="UniProtKB-UniRule"/>
</dbReference>
<dbReference type="GO" id="GO:0009252">
    <property type="term" value="P:peptidoglycan biosynthetic process"/>
    <property type="evidence" value="ECO:0007669"/>
    <property type="project" value="UniProtKB-UniRule"/>
</dbReference>
<comment type="subcellular location">
    <subcellularLocation>
        <location evidence="1 8">Cell membrane</location>
        <topology evidence="1 8">Multi-pass membrane protein</topology>
    </subcellularLocation>
</comment>
<evidence type="ECO:0000256" key="9">
    <source>
        <dbReference type="PIRNR" id="PIRNR002869"/>
    </source>
</evidence>
<evidence type="ECO:0000256" key="1">
    <source>
        <dbReference type="ARBA" id="ARBA00004651"/>
    </source>
</evidence>
<evidence type="ECO:0000256" key="6">
    <source>
        <dbReference type="ARBA" id="ARBA00022989"/>
    </source>
</evidence>
<dbReference type="GO" id="GO:0008360">
    <property type="term" value="P:regulation of cell shape"/>
    <property type="evidence" value="ECO:0007669"/>
    <property type="project" value="UniProtKB-UniRule"/>
</dbReference>
<dbReference type="Proteomes" id="UP000287247">
    <property type="component" value="Unassembled WGS sequence"/>
</dbReference>
<dbReference type="GO" id="GO:0005886">
    <property type="term" value="C:plasma membrane"/>
    <property type="evidence" value="ECO:0007669"/>
    <property type="project" value="UniProtKB-SubCell"/>
</dbReference>
<evidence type="ECO:0000256" key="8">
    <source>
        <dbReference type="HAMAP-Rule" id="MF_02078"/>
    </source>
</evidence>
<feature type="transmembrane region" description="Helical" evidence="8">
    <location>
        <begin position="325"/>
        <end position="351"/>
    </location>
</feature>
<dbReference type="AlphaFoldDB" id="A0A401ILZ5"/>
<dbReference type="RefSeq" id="WP_124978574.1">
    <property type="nucleotide sequence ID" value="NZ_BDQK01000016.1"/>
</dbReference>
<feature type="transmembrane region" description="Helical" evidence="8">
    <location>
        <begin position="195"/>
        <end position="216"/>
    </location>
</feature>
<dbReference type="InterPro" id="IPR004268">
    <property type="entry name" value="MurJ"/>
</dbReference>
<evidence type="ECO:0000313" key="10">
    <source>
        <dbReference type="EMBL" id="GBF82265.1"/>
    </source>
</evidence>
<keyword evidence="7 8" id="KW-0472">Membrane</keyword>